<evidence type="ECO:0000313" key="2">
    <source>
        <dbReference type="EMBL" id="MCM2678539.1"/>
    </source>
</evidence>
<evidence type="ECO:0000256" key="1">
    <source>
        <dbReference type="SAM" id="SignalP"/>
    </source>
</evidence>
<evidence type="ECO:0008006" key="4">
    <source>
        <dbReference type="Google" id="ProtNLM"/>
    </source>
</evidence>
<keyword evidence="3" id="KW-1185">Reference proteome</keyword>
<protein>
    <recommendedName>
        <fullName evidence="4">Lysozyme inhibitor LprI N-terminal domain-containing protein</fullName>
    </recommendedName>
</protein>
<proteinExistence type="predicted"/>
<dbReference type="AlphaFoldDB" id="A0AA41W4K6"/>
<feature type="signal peptide" evidence="1">
    <location>
        <begin position="1"/>
        <end position="21"/>
    </location>
</feature>
<sequence>MKQLLCLSAVAAIGFSSTTFLVESKPYPTTDRMDRKCLYLARQMNDIHYKLTKQRIDKALLKADLIKYEKQWLAHECYQGGKNVR</sequence>
<dbReference type="Proteomes" id="UP001165393">
    <property type="component" value="Unassembled WGS sequence"/>
</dbReference>
<organism evidence="2 3">
    <name type="scientific">Echinimonas agarilytica</name>
    <dbReference type="NCBI Taxonomy" id="1215918"/>
    <lineage>
        <taxon>Bacteria</taxon>
        <taxon>Pseudomonadati</taxon>
        <taxon>Pseudomonadota</taxon>
        <taxon>Gammaproteobacteria</taxon>
        <taxon>Alteromonadales</taxon>
        <taxon>Echinimonadaceae</taxon>
        <taxon>Echinimonas</taxon>
    </lineage>
</organism>
<gene>
    <name evidence="2" type="ORF">NAF29_02495</name>
</gene>
<accession>A0AA41W4K6</accession>
<evidence type="ECO:0000313" key="3">
    <source>
        <dbReference type="Proteomes" id="UP001165393"/>
    </source>
</evidence>
<comment type="caution">
    <text evidence="2">The sequence shown here is derived from an EMBL/GenBank/DDBJ whole genome shotgun (WGS) entry which is preliminary data.</text>
</comment>
<name>A0AA41W4K6_9GAMM</name>
<dbReference type="RefSeq" id="WP_251259902.1">
    <property type="nucleotide sequence ID" value="NZ_JAMQGP010000001.1"/>
</dbReference>
<feature type="chain" id="PRO_5041380829" description="Lysozyme inhibitor LprI N-terminal domain-containing protein" evidence="1">
    <location>
        <begin position="22"/>
        <end position="85"/>
    </location>
</feature>
<keyword evidence="1" id="KW-0732">Signal</keyword>
<reference evidence="2 3" key="1">
    <citation type="journal article" date="2013" name="Antonie Van Leeuwenhoek">
        <title>Echinimonas agarilytica gen. nov., sp. nov., a new gammaproteobacterium isolated from the sea urchin Strongylocentrotus intermedius.</title>
        <authorList>
            <person name="Nedashkovskaya O.I."/>
            <person name="Stenkova A.M."/>
            <person name="Zhukova N.V."/>
            <person name="Van Trappen S."/>
            <person name="Lee J.S."/>
            <person name="Kim S.B."/>
        </authorList>
    </citation>
    <scope>NUCLEOTIDE SEQUENCE [LARGE SCALE GENOMIC DNA]</scope>
    <source>
        <strain evidence="2 3">KMM 6351</strain>
    </source>
</reference>
<dbReference type="EMBL" id="JAMQGP010000001">
    <property type="protein sequence ID" value="MCM2678539.1"/>
    <property type="molecule type" value="Genomic_DNA"/>
</dbReference>